<sequence>MARLLLVLTLLLSCALRALAEAASQVPHVPIRPSGLPHTPAVSGLLTKQRTLPAARRRTSPAP</sequence>
<evidence type="ECO:0000256" key="1">
    <source>
        <dbReference type="SAM" id="MobiDB-lite"/>
    </source>
</evidence>
<proteinExistence type="predicted"/>
<organism evidence="3 4">
    <name type="scientific">Vanrija pseudolonga</name>
    <dbReference type="NCBI Taxonomy" id="143232"/>
    <lineage>
        <taxon>Eukaryota</taxon>
        <taxon>Fungi</taxon>
        <taxon>Dikarya</taxon>
        <taxon>Basidiomycota</taxon>
        <taxon>Agaricomycotina</taxon>
        <taxon>Tremellomycetes</taxon>
        <taxon>Trichosporonales</taxon>
        <taxon>Trichosporonaceae</taxon>
        <taxon>Vanrija</taxon>
    </lineage>
</organism>
<dbReference type="GeneID" id="87812721"/>
<evidence type="ECO:0000313" key="3">
    <source>
        <dbReference type="EMBL" id="WOO86074.1"/>
    </source>
</evidence>
<feature type="chain" id="PRO_5042164161" evidence="2">
    <location>
        <begin position="21"/>
        <end position="63"/>
    </location>
</feature>
<reference evidence="3" key="1">
    <citation type="submission" date="2023-10" db="EMBL/GenBank/DDBJ databases">
        <authorList>
            <person name="Noh H."/>
        </authorList>
    </citation>
    <scope>NUCLEOTIDE SEQUENCE</scope>
    <source>
        <strain evidence="3">DUCC4014</strain>
    </source>
</reference>
<dbReference type="Proteomes" id="UP000827549">
    <property type="component" value="Chromosome 7"/>
</dbReference>
<keyword evidence="2" id="KW-0732">Signal</keyword>
<feature type="signal peptide" evidence="2">
    <location>
        <begin position="1"/>
        <end position="20"/>
    </location>
</feature>
<name>A0AAF0YIX1_9TREE</name>
<gene>
    <name evidence="3" type="ORF">LOC62_07G009560</name>
</gene>
<accession>A0AAF0YIX1</accession>
<protein>
    <submittedName>
        <fullName evidence="3">Uncharacterized protein</fullName>
    </submittedName>
</protein>
<dbReference type="EMBL" id="CP086720">
    <property type="protein sequence ID" value="WOO86074.1"/>
    <property type="molecule type" value="Genomic_DNA"/>
</dbReference>
<feature type="region of interest" description="Disordered" evidence="1">
    <location>
        <begin position="29"/>
        <end position="63"/>
    </location>
</feature>
<dbReference type="RefSeq" id="XP_062632100.1">
    <property type="nucleotide sequence ID" value="XM_062776116.1"/>
</dbReference>
<evidence type="ECO:0000256" key="2">
    <source>
        <dbReference type="SAM" id="SignalP"/>
    </source>
</evidence>
<keyword evidence="4" id="KW-1185">Reference proteome</keyword>
<dbReference type="AlphaFoldDB" id="A0AAF0YIX1"/>
<evidence type="ECO:0000313" key="4">
    <source>
        <dbReference type="Proteomes" id="UP000827549"/>
    </source>
</evidence>